<dbReference type="InterPro" id="IPR017524">
    <property type="entry name" value="SASP_thioredoxin-like"/>
</dbReference>
<dbReference type="RefSeq" id="WP_041055205.1">
    <property type="nucleotide sequence ID" value="NZ_JXRR01000008.1"/>
</dbReference>
<gene>
    <name evidence="2" type="ORF">KR50_08310</name>
</gene>
<proteinExistence type="predicted"/>
<name>A0A0C2RL37_9BACL</name>
<keyword evidence="3" id="KW-1185">Reference proteome</keyword>
<reference evidence="2 3" key="1">
    <citation type="submission" date="2015-01" db="EMBL/GenBank/DDBJ databases">
        <title>Jeotgalibacillus campisalis genome sequencing.</title>
        <authorList>
            <person name="Goh K.M."/>
            <person name="Chan K.-G."/>
            <person name="Yaakop A.S."/>
            <person name="Ee R."/>
            <person name="Gan H.M."/>
            <person name="Chan C.S."/>
        </authorList>
    </citation>
    <scope>NUCLEOTIDE SEQUENCE [LARGE SCALE GENOMIC DNA]</scope>
    <source>
        <strain evidence="2 3">SF-57</strain>
    </source>
</reference>
<evidence type="ECO:0000256" key="1">
    <source>
        <dbReference type="SAM" id="MobiDB-lite"/>
    </source>
</evidence>
<dbReference type="OrthoDB" id="2455904at2"/>
<feature type="region of interest" description="Disordered" evidence="1">
    <location>
        <begin position="40"/>
        <end position="73"/>
    </location>
</feature>
<evidence type="ECO:0000313" key="3">
    <source>
        <dbReference type="Proteomes" id="UP000031972"/>
    </source>
</evidence>
<dbReference type="EMBL" id="JXRR01000008">
    <property type="protein sequence ID" value="KIL50950.1"/>
    <property type="molecule type" value="Genomic_DNA"/>
</dbReference>
<evidence type="ECO:0008006" key="4">
    <source>
        <dbReference type="Google" id="ProtNLM"/>
    </source>
</evidence>
<sequence length="73" mass="8662">MNKGQQQNGEHRAKIKKMQEMLNNTEQNMKDTEFAIEHADTAAGREKRREKNAMRMEAVEDTRREIEEERSNL</sequence>
<dbReference type="AlphaFoldDB" id="A0A0C2RL37"/>
<dbReference type="Proteomes" id="UP000031972">
    <property type="component" value="Unassembled WGS sequence"/>
</dbReference>
<dbReference type="Pfam" id="PF19824">
    <property type="entry name" value="Tlp"/>
    <property type="match status" value="1"/>
</dbReference>
<protein>
    <recommendedName>
        <fullName evidence="4">Small, acid-soluble spore protein Tlp</fullName>
    </recommendedName>
</protein>
<comment type="caution">
    <text evidence="2">The sequence shown here is derived from an EMBL/GenBank/DDBJ whole genome shotgun (WGS) entry which is preliminary data.</text>
</comment>
<evidence type="ECO:0000313" key="2">
    <source>
        <dbReference type="EMBL" id="KIL50950.1"/>
    </source>
</evidence>
<dbReference type="PATRIC" id="fig|220754.4.peg.851"/>
<organism evidence="2 3">
    <name type="scientific">Jeotgalibacillus campisalis</name>
    <dbReference type="NCBI Taxonomy" id="220754"/>
    <lineage>
        <taxon>Bacteria</taxon>
        <taxon>Bacillati</taxon>
        <taxon>Bacillota</taxon>
        <taxon>Bacilli</taxon>
        <taxon>Bacillales</taxon>
        <taxon>Caryophanaceae</taxon>
        <taxon>Jeotgalibacillus</taxon>
    </lineage>
</organism>
<accession>A0A0C2RL37</accession>